<dbReference type="EMBL" id="ANBP01000044">
    <property type="protein sequence ID" value="KAB7752460.1"/>
    <property type="molecule type" value="Genomic_DNA"/>
</dbReference>
<comment type="similarity">
    <text evidence="5">Belongs to the L2HGDH family.</text>
</comment>
<keyword evidence="3" id="KW-0274">FAD</keyword>
<evidence type="ECO:0000313" key="7">
    <source>
        <dbReference type="EMBL" id="KAB7752460.1"/>
    </source>
</evidence>
<sequence>MRTVRATGEASDSMTNRLAVVGGGILGAAIAREVLRRYPDTEVTLFEKEHRLAAHQTGRNSGVVHAGLYYQPGSNKAVLCRRGVGLLEEFCAEHGIKRITCGKVLVALNDEEKARLADIERRALANGVPGVRIIGPRELAEIEPNVRGVAALHSPSTSIVDFAAVTRALADDAAAAGATIRLGHEVVRLRITGAEVVVRVRTGTDDSSDTYEAAFDRVVACAGLHSDRLAEMAGDGPDPVIMPFRGEYYALKPERRDLVNGLVYPVPDPRYPFLGVHLTPRVDGEVLIGPNAVLALAREGYSWREFSGRDLAEVARTPAFWRFARRHWRTGVREMYGSGGSPACYRGGGPPTRALGRSPRRHWRTGVREMYGSLSRRRFIAGARAYVPQLRDDDVVPGRAGVRAQALDADGGLVDDFRIGVRGPVVLLRNAPSPAATSSLAIAEHVVDTVSTL</sequence>
<dbReference type="NCBIfam" id="NF008726">
    <property type="entry name" value="PRK11728.1"/>
    <property type="match status" value="1"/>
</dbReference>
<keyword evidence="4" id="KW-0560">Oxidoreductase</keyword>
<name>A0A5N5UWD8_MYCPH</name>
<dbReference type="InterPro" id="IPR006076">
    <property type="entry name" value="FAD-dep_OxRdtase"/>
</dbReference>
<reference evidence="7 8" key="1">
    <citation type="submission" date="2012-10" db="EMBL/GenBank/DDBJ databases">
        <title>The draft sequence of the Mycobacterium pheli genome.</title>
        <authorList>
            <person name="Pettersson B.M.F."/>
            <person name="Das S."/>
            <person name="Dasgupta S."/>
            <person name="Bhattacharya A."/>
            <person name="Kirsebom L.A."/>
        </authorList>
    </citation>
    <scope>NUCLEOTIDE SEQUENCE [LARGE SCALE GENOMIC DNA]</scope>
    <source>
        <strain evidence="7 8">CCUG 21000</strain>
    </source>
</reference>
<dbReference type="Pfam" id="PF01266">
    <property type="entry name" value="DAO"/>
    <property type="match status" value="1"/>
</dbReference>
<dbReference type="PANTHER" id="PTHR43104:SF2">
    <property type="entry name" value="L-2-HYDROXYGLUTARATE DEHYDROGENASE, MITOCHONDRIAL"/>
    <property type="match status" value="1"/>
</dbReference>
<dbReference type="GO" id="GO:0005737">
    <property type="term" value="C:cytoplasm"/>
    <property type="evidence" value="ECO:0007669"/>
    <property type="project" value="TreeGrafter"/>
</dbReference>
<keyword evidence="8" id="KW-1185">Reference proteome</keyword>
<evidence type="ECO:0000256" key="5">
    <source>
        <dbReference type="ARBA" id="ARBA00037941"/>
    </source>
</evidence>
<evidence type="ECO:0000256" key="3">
    <source>
        <dbReference type="ARBA" id="ARBA00022827"/>
    </source>
</evidence>
<comment type="caution">
    <text evidence="7">The sequence shown here is derived from an EMBL/GenBank/DDBJ whole genome shotgun (WGS) entry which is preliminary data.</text>
</comment>
<organism evidence="7 8">
    <name type="scientific">Mycolicibacterium phlei DSM 43239 = CCUG 21000</name>
    <dbReference type="NCBI Taxonomy" id="1226750"/>
    <lineage>
        <taxon>Bacteria</taxon>
        <taxon>Bacillati</taxon>
        <taxon>Actinomycetota</taxon>
        <taxon>Actinomycetes</taxon>
        <taxon>Mycobacteriales</taxon>
        <taxon>Mycobacteriaceae</taxon>
        <taxon>Mycolicibacterium</taxon>
    </lineage>
</organism>
<dbReference type="AlphaFoldDB" id="A0A5N5UWD8"/>
<gene>
    <name evidence="7" type="ORF">MPHL21000_21050</name>
</gene>
<dbReference type="Proteomes" id="UP000325690">
    <property type="component" value="Unassembled WGS sequence"/>
</dbReference>
<keyword evidence="2" id="KW-0285">Flavoprotein</keyword>
<dbReference type="Gene3D" id="3.30.9.10">
    <property type="entry name" value="D-Amino Acid Oxidase, subunit A, domain 2"/>
    <property type="match status" value="1"/>
</dbReference>
<accession>A0A5N5UWD8</accession>
<feature type="domain" description="FAD dependent oxidoreductase" evidence="6">
    <location>
        <begin position="18"/>
        <end position="448"/>
    </location>
</feature>
<evidence type="ECO:0000256" key="2">
    <source>
        <dbReference type="ARBA" id="ARBA00022630"/>
    </source>
</evidence>
<comment type="cofactor">
    <cofactor evidence="1">
        <name>FAD</name>
        <dbReference type="ChEBI" id="CHEBI:57692"/>
    </cofactor>
</comment>
<dbReference type="InterPro" id="IPR036188">
    <property type="entry name" value="FAD/NAD-bd_sf"/>
</dbReference>
<evidence type="ECO:0000256" key="4">
    <source>
        <dbReference type="ARBA" id="ARBA00023002"/>
    </source>
</evidence>
<dbReference type="PANTHER" id="PTHR43104">
    <property type="entry name" value="L-2-HYDROXYGLUTARATE DEHYDROGENASE, MITOCHONDRIAL"/>
    <property type="match status" value="1"/>
</dbReference>
<protein>
    <submittedName>
        <fullName evidence="7">Hydroxyglutarate oxidase</fullName>
    </submittedName>
</protein>
<evidence type="ECO:0000259" key="6">
    <source>
        <dbReference type="Pfam" id="PF01266"/>
    </source>
</evidence>
<dbReference type="Gene3D" id="3.50.50.60">
    <property type="entry name" value="FAD/NAD(P)-binding domain"/>
    <property type="match status" value="1"/>
</dbReference>
<evidence type="ECO:0000256" key="1">
    <source>
        <dbReference type="ARBA" id="ARBA00001974"/>
    </source>
</evidence>
<dbReference type="GO" id="GO:0047545">
    <property type="term" value="F:(S)-2-hydroxyglutarate dehydrogenase activity"/>
    <property type="evidence" value="ECO:0007669"/>
    <property type="project" value="TreeGrafter"/>
</dbReference>
<evidence type="ECO:0000313" key="8">
    <source>
        <dbReference type="Proteomes" id="UP000325690"/>
    </source>
</evidence>
<proteinExistence type="inferred from homology"/>
<dbReference type="SUPFAM" id="SSF51905">
    <property type="entry name" value="FAD/NAD(P)-binding domain"/>
    <property type="match status" value="1"/>
</dbReference>